<accession>A0A816KF47</accession>
<dbReference type="Pfam" id="PF14111">
    <property type="entry name" value="DUF4283"/>
    <property type="match status" value="1"/>
</dbReference>
<dbReference type="Proteomes" id="UP001295469">
    <property type="component" value="Chromosome C02"/>
</dbReference>
<dbReference type="EMBL" id="HG994366">
    <property type="protein sequence ID" value="CAF1916130.1"/>
    <property type="molecule type" value="Genomic_DNA"/>
</dbReference>
<dbReference type="InterPro" id="IPR025558">
    <property type="entry name" value="DUF4283"/>
</dbReference>
<dbReference type="Gramene" id="CDX91323">
    <property type="protein sequence ID" value="CDX91323"/>
    <property type="gene ID" value="GSBRNA2T00152596001"/>
</dbReference>
<gene>
    <name evidence="3" type="ORF">DARMORV10_C02P38950.1</name>
</gene>
<dbReference type="OMA" id="RIGHIVK"/>
<reference evidence="3" key="1">
    <citation type="submission" date="2021-01" db="EMBL/GenBank/DDBJ databases">
        <authorList>
            <consortium name="Genoscope - CEA"/>
            <person name="William W."/>
        </authorList>
    </citation>
    <scope>NUCLEOTIDE SEQUENCE</scope>
</reference>
<feature type="domain" description="DUF4283" evidence="2">
    <location>
        <begin position="1"/>
        <end position="52"/>
    </location>
</feature>
<protein>
    <submittedName>
        <fullName evidence="3">(rape) hypothetical protein</fullName>
    </submittedName>
</protein>
<organism evidence="3">
    <name type="scientific">Brassica napus</name>
    <name type="common">Rape</name>
    <dbReference type="NCBI Taxonomy" id="3708"/>
    <lineage>
        <taxon>Eukaryota</taxon>
        <taxon>Viridiplantae</taxon>
        <taxon>Streptophyta</taxon>
        <taxon>Embryophyta</taxon>
        <taxon>Tracheophyta</taxon>
        <taxon>Spermatophyta</taxon>
        <taxon>Magnoliopsida</taxon>
        <taxon>eudicotyledons</taxon>
        <taxon>Gunneridae</taxon>
        <taxon>Pentapetalae</taxon>
        <taxon>rosids</taxon>
        <taxon>malvids</taxon>
        <taxon>Brassicales</taxon>
        <taxon>Brassicaceae</taxon>
        <taxon>Brassiceae</taxon>
        <taxon>Brassica</taxon>
    </lineage>
</organism>
<proteinExistence type="predicted"/>
<dbReference type="InterPro" id="IPR040256">
    <property type="entry name" value="At4g02000-like"/>
</dbReference>
<dbReference type="PANTHER" id="PTHR31286">
    <property type="entry name" value="GLYCINE-RICH CELL WALL STRUCTURAL PROTEIN 1.8-LIKE"/>
    <property type="match status" value="1"/>
</dbReference>
<feature type="compositionally biased region" description="Pro residues" evidence="1">
    <location>
        <begin position="222"/>
        <end position="232"/>
    </location>
</feature>
<evidence type="ECO:0000256" key="1">
    <source>
        <dbReference type="SAM" id="MobiDB-lite"/>
    </source>
</evidence>
<dbReference type="AlphaFoldDB" id="A0A816KF47"/>
<evidence type="ECO:0000313" key="3">
    <source>
        <dbReference type="EMBL" id="CAF1916130.1"/>
    </source>
</evidence>
<evidence type="ECO:0000259" key="2">
    <source>
        <dbReference type="Pfam" id="PF14111"/>
    </source>
</evidence>
<feature type="region of interest" description="Disordered" evidence="1">
    <location>
        <begin position="213"/>
        <end position="232"/>
    </location>
</feature>
<dbReference type="PANTHER" id="PTHR31286:SF90">
    <property type="entry name" value="DUF4283 DOMAIN-CONTAINING PROTEIN"/>
    <property type="match status" value="1"/>
</dbReference>
<name>A0A816KF47_BRANA</name>
<sequence>MWGKGSKLEIHLQPLKHSLLVRVPNEFIRGKILEKKLWYVDTSMFYVTQWGSSTESSYPEIKSIPLWAHLRGVPFDLRTKEGLSLAAGLVGEPIETDDYTKNVSCLNIAHVKVEANLDNPLPSSGELVRQSGEIIPIEIDYPWTPPSCTHCNRIGHIVKNCIYAPPTAKEKPAKEKNSEAPAVHLNDYSPHQAAEFNAPLVSLPLAYTDTTSPSWLASSSLPPLPPPYPPSV</sequence>